<sequence>MKKANYIYELIGNTPMVKLNRIVEMGMADVYLKLEFFNPGSSIKDRIALSMIEAAEKEGKLKKDSTIIEPTSGNTGIGLAMIAAAKGYSIILVMPETMSIERRKLLKAYGAEILLTPGEKGMKGAIDKAQELVEQNSNYFMPQQFENPANTEVHRRFTAKEIWEQMEGEIDGFVAGVGTGGTLTGVGEILKEKNKNIKIIAVEPSKSPVLSGGEAGPHKIQGIGAGFTPVILNEAIIDEIIKVEDAVAMEVARKMAAIEGILVGISSGAAIHAALQVAKKLGEGKKVVAIIPSCGERYLSTELFQ</sequence>
<accession>A0AAC9RLM8</accession>
<evidence type="ECO:0000256" key="7">
    <source>
        <dbReference type="ARBA" id="ARBA00022679"/>
    </source>
</evidence>
<evidence type="ECO:0000256" key="4">
    <source>
        <dbReference type="ARBA" id="ARBA00012681"/>
    </source>
</evidence>
<dbReference type="KEGG" id="cfm:BJL90_13745"/>
<dbReference type="SUPFAM" id="SSF53686">
    <property type="entry name" value="Tryptophan synthase beta subunit-like PLP-dependent enzymes"/>
    <property type="match status" value="1"/>
</dbReference>
<evidence type="ECO:0000256" key="13">
    <source>
        <dbReference type="RuleBase" id="RU003985"/>
    </source>
</evidence>
<dbReference type="AlphaFoldDB" id="A0AAC9RLM8"/>
<dbReference type="PANTHER" id="PTHR10314">
    <property type="entry name" value="CYSTATHIONINE BETA-SYNTHASE"/>
    <property type="match status" value="1"/>
</dbReference>
<name>A0AAC9RLM8_9CLOT</name>
<evidence type="ECO:0000256" key="10">
    <source>
        <dbReference type="ARBA" id="ARBA00047931"/>
    </source>
</evidence>
<feature type="binding site" evidence="11">
    <location>
        <position position="74"/>
    </location>
    <ligand>
        <name>pyridoxal 5'-phosphate</name>
        <dbReference type="ChEBI" id="CHEBI:597326"/>
    </ligand>
</feature>
<dbReference type="FunFam" id="3.40.50.1100:FF:000003">
    <property type="entry name" value="Cystathionine beta-synthase"/>
    <property type="match status" value="1"/>
</dbReference>
<evidence type="ECO:0000256" key="9">
    <source>
        <dbReference type="ARBA" id="ARBA00023192"/>
    </source>
</evidence>
<proteinExistence type="inferred from homology"/>
<dbReference type="CDD" id="cd01561">
    <property type="entry name" value="CBS_like"/>
    <property type="match status" value="1"/>
</dbReference>
<keyword evidence="7 13" id="KW-0808">Transferase</keyword>
<dbReference type="InterPro" id="IPR036052">
    <property type="entry name" value="TrpB-like_PALP_sf"/>
</dbReference>
<evidence type="ECO:0000256" key="12">
    <source>
        <dbReference type="PIRSR" id="PIRSR605856-51"/>
    </source>
</evidence>
<evidence type="ECO:0000313" key="15">
    <source>
        <dbReference type="EMBL" id="AOY76823.1"/>
    </source>
</evidence>
<evidence type="ECO:0000313" key="18">
    <source>
        <dbReference type="Proteomes" id="UP000192478"/>
    </source>
</evidence>
<dbReference type="GO" id="GO:0006535">
    <property type="term" value="P:cysteine biosynthetic process from serine"/>
    <property type="evidence" value="ECO:0007669"/>
    <property type="project" value="UniProtKB-UniRule"/>
</dbReference>
<organism evidence="16 18">
    <name type="scientific">Clostridium formicaceticum</name>
    <dbReference type="NCBI Taxonomy" id="1497"/>
    <lineage>
        <taxon>Bacteria</taxon>
        <taxon>Bacillati</taxon>
        <taxon>Bacillota</taxon>
        <taxon>Clostridia</taxon>
        <taxon>Eubacteriales</taxon>
        <taxon>Clostridiaceae</taxon>
        <taxon>Clostridium</taxon>
    </lineage>
</organism>
<keyword evidence="9 13" id="KW-0198">Cysteine biosynthesis</keyword>
<keyword evidence="6 13" id="KW-0028">Amino-acid biosynthesis</keyword>
<dbReference type="InterPro" id="IPR005859">
    <property type="entry name" value="CysK"/>
</dbReference>
<feature type="domain" description="Tryptophan synthase beta chain-like PALP" evidence="14">
    <location>
        <begin position="9"/>
        <end position="292"/>
    </location>
</feature>
<evidence type="ECO:0000259" key="14">
    <source>
        <dbReference type="Pfam" id="PF00291"/>
    </source>
</evidence>
<dbReference type="Proteomes" id="UP000192478">
    <property type="component" value="Chromosome"/>
</dbReference>
<reference evidence="16 18" key="2">
    <citation type="submission" date="2017-03" db="EMBL/GenBank/DDBJ databases">
        <title>Complete sequence of Clostridium formicaceticum DSM 92.</title>
        <authorList>
            <person name="Poehlein A."/>
            <person name="Karl M."/>
            <person name="Bengelsdorf F.R."/>
            <person name="Duerre P."/>
            <person name="Daniel R."/>
        </authorList>
    </citation>
    <scope>NUCLEOTIDE SEQUENCE [LARGE SCALE GENOMIC DNA]</scope>
    <source>
        <strain evidence="16 18">DSM 92</strain>
    </source>
</reference>
<evidence type="ECO:0000256" key="3">
    <source>
        <dbReference type="ARBA" id="ARBA00007103"/>
    </source>
</evidence>
<feature type="binding site" evidence="11">
    <location>
        <position position="266"/>
    </location>
    <ligand>
        <name>pyridoxal 5'-phosphate</name>
        <dbReference type="ChEBI" id="CHEBI:597326"/>
    </ligand>
</feature>
<feature type="modified residue" description="N6-(pyridoxal phosphate)lysine" evidence="12">
    <location>
        <position position="44"/>
    </location>
</feature>
<dbReference type="EMBL" id="CP020559">
    <property type="protein sequence ID" value="ARE87293.1"/>
    <property type="molecule type" value="Genomic_DNA"/>
</dbReference>
<feature type="binding site" evidence="11">
    <location>
        <begin position="178"/>
        <end position="182"/>
    </location>
    <ligand>
        <name>pyridoxal 5'-phosphate</name>
        <dbReference type="ChEBI" id="CHEBI:597326"/>
    </ligand>
</feature>
<evidence type="ECO:0000256" key="11">
    <source>
        <dbReference type="PIRSR" id="PIRSR605856-50"/>
    </source>
</evidence>
<dbReference type="EMBL" id="CP017603">
    <property type="protein sequence ID" value="AOY76823.1"/>
    <property type="molecule type" value="Genomic_DNA"/>
</dbReference>
<dbReference type="InterPro" id="IPR005856">
    <property type="entry name" value="Cys_synth"/>
</dbReference>
<dbReference type="FunFam" id="3.40.50.1100:FF:000118">
    <property type="entry name" value="Related to CYS4-cystathionine beta-synthase"/>
    <property type="match status" value="1"/>
</dbReference>
<dbReference type="Gene3D" id="3.40.50.1100">
    <property type="match status" value="2"/>
</dbReference>
<evidence type="ECO:0000256" key="2">
    <source>
        <dbReference type="ARBA" id="ARBA00004962"/>
    </source>
</evidence>
<protein>
    <recommendedName>
        <fullName evidence="5 13">Cysteine synthase</fullName>
        <ecNumber evidence="4 13">2.5.1.47</ecNumber>
    </recommendedName>
</protein>
<dbReference type="InterPro" id="IPR001216">
    <property type="entry name" value="P-phosphate_BS"/>
</dbReference>
<evidence type="ECO:0000313" key="17">
    <source>
        <dbReference type="Proteomes" id="UP000177894"/>
    </source>
</evidence>
<dbReference type="InterPro" id="IPR001926">
    <property type="entry name" value="TrpB-like_PALP"/>
</dbReference>
<dbReference type="GO" id="GO:0004124">
    <property type="term" value="F:cysteine synthase activity"/>
    <property type="evidence" value="ECO:0007669"/>
    <property type="project" value="UniProtKB-UniRule"/>
</dbReference>
<evidence type="ECO:0000256" key="8">
    <source>
        <dbReference type="ARBA" id="ARBA00022898"/>
    </source>
</evidence>
<keyword evidence="17" id="KW-1185">Reference proteome</keyword>
<dbReference type="InterPro" id="IPR050214">
    <property type="entry name" value="Cys_Synth/Cystath_Beta-Synth"/>
</dbReference>
<evidence type="ECO:0000256" key="1">
    <source>
        <dbReference type="ARBA" id="ARBA00001933"/>
    </source>
</evidence>
<comment type="cofactor">
    <cofactor evidence="1 11 13">
        <name>pyridoxal 5'-phosphate</name>
        <dbReference type="ChEBI" id="CHEBI:597326"/>
    </cofactor>
</comment>
<comment type="pathway">
    <text evidence="2">Amino-acid biosynthesis; L-cysteine biosynthesis; L-cysteine from L-serine: step 2/2.</text>
</comment>
<dbReference type="Proteomes" id="UP000177894">
    <property type="component" value="Chromosome"/>
</dbReference>
<comment type="similarity">
    <text evidence="3 13">Belongs to the cysteine synthase/cystathionine beta-synthase family.</text>
</comment>
<dbReference type="RefSeq" id="WP_070969085.1">
    <property type="nucleotide sequence ID" value="NZ_CP017603.1"/>
</dbReference>
<evidence type="ECO:0000256" key="6">
    <source>
        <dbReference type="ARBA" id="ARBA00022605"/>
    </source>
</evidence>
<evidence type="ECO:0000256" key="5">
    <source>
        <dbReference type="ARBA" id="ARBA00019371"/>
    </source>
</evidence>
<keyword evidence="8 11" id="KW-0663">Pyridoxal phosphate</keyword>
<evidence type="ECO:0000313" key="16">
    <source>
        <dbReference type="EMBL" id="ARE87293.1"/>
    </source>
</evidence>
<dbReference type="PROSITE" id="PS00901">
    <property type="entry name" value="CYS_SYNTHASE"/>
    <property type="match status" value="1"/>
</dbReference>
<dbReference type="NCBIfam" id="TIGR01139">
    <property type="entry name" value="cysK"/>
    <property type="match status" value="1"/>
</dbReference>
<dbReference type="NCBIfam" id="TIGR01136">
    <property type="entry name" value="cysKM"/>
    <property type="match status" value="1"/>
</dbReference>
<comment type="catalytic activity">
    <reaction evidence="10 13">
        <text>O-acetyl-L-serine + hydrogen sulfide = L-cysteine + acetate</text>
        <dbReference type="Rhea" id="RHEA:14829"/>
        <dbReference type="ChEBI" id="CHEBI:29919"/>
        <dbReference type="ChEBI" id="CHEBI:30089"/>
        <dbReference type="ChEBI" id="CHEBI:35235"/>
        <dbReference type="ChEBI" id="CHEBI:58340"/>
        <dbReference type="EC" id="2.5.1.47"/>
    </reaction>
</comment>
<dbReference type="EC" id="2.5.1.47" evidence="4 13"/>
<gene>
    <name evidence="16" type="primary">cysK_2</name>
    <name evidence="15" type="ORF">BJL90_13745</name>
    <name evidence="16" type="ORF">CLFO_16920</name>
</gene>
<reference evidence="15 17" key="1">
    <citation type="submission" date="2016-10" db="EMBL/GenBank/DDBJ databases">
        <title>Complete Genome Sequence of Acetogen Clostridium formicoaceticum ATCC 27076.</title>
        <authorList>
            <person name="Bao T."/>
            <person name="Cheng C."/>
            <person name="Zhao J."/>
            <person name="Yang S.-T."/>
            <person name="Wang J."/>
            <person name="Wang M."/>
        </authorList>
    </citation>
    <scope>NUCLEOTIDE SEQUENCE [LARGE SCALE GENOMIC DNA]</scope>
    <source>
        <strain evidence="15 17">ATCC 27076</strain>
    </source>
</reference>
<dbReference type="Pfam" id="PF00291">
    <property type="entry name" value="PALP"/>
    <property type="match status" value="1"/>
</dbReference>